<sequence length="141" mass="15434">MDSGIDTIGLFSSIGGLVLLLITPIVGEFALIAGVGLAFVGIGKAVWGFFDSDYKKSQQRKKVNKNLNKACEKIAENVKSRIESYKKGALGMIEELNAGFNKLVNHYERMKGQLKEAHEKLGYISHSINLTISKQGACNEE</sequence>
<evidence type="ECO:0000256" key="1">
    <source>
        <dbReference type="SAM" id="Phobius"/>
    </source>
</evidence>
<feature type="transmembrane region" description="Helical" evidence="1">
    <location>
        <begin position="31"/>
        <end position="50"/>
    </location>
</feature>
<gene>
    <name evidence="2" type="ORF">HPHPA9_0578</name>
</gene>
<name>J0A5L6_HELPX</name>
<keyword evidence="1" id="KW-0812">Transmembrane</keyword>
<dbReference type="EMBL" id="AKOC01000008">
    <property type="protein sequence ID" value="EJB44683.1"/>
    <property type="molecule type" value="Genomic_DNA"/>
</dbReference>
<proteinExistence type="predicted"/>
<protein>
    <recommendedName>
        <fullName evidence="4">ApolipoL family protein</fullName>
    </recommendedName>
</protein>
<feature type="transmembrane region" description="Helical" evidence="1">
    <location>
        <begin position="7"/>
        <end position="25"/>
    </location>
</feature>
<evidence type="ECO:0000313" key="3">
    <source>
        <dbReference type="Proteomes" id="UP000005483"/>
    </source>
</evidence>
<reference evidence="2 3" key="1">
    <citation type="submission" date="2012-04" db="EMBL/GenBank/DDBJ databases">
        <title>Genome sequence of Helicobacter pylori Hp A-9.</title>
        <authorList>
            <person name="Blanchard T.G."/>
            <person name="Czinn S.J."/>
            <person name="McCracken C."/>
            <person name="Abolude K."/>
            <person name="Maroo A."/>
            <person name="Santana-Cruz I."/>
            <person name="Tallon L.J."/>
            <person name="Ficke F.W.F."/>
        </authorList>
    </citation>
    <scope>NUCLEOTIDE SEQUENCE [LARGE SCALE GENOMIC DNA]</scope>
    <source>
        <strain evidence="2 3">Hp A-9</strain>
    </source>
</reference>
<dbReference type="AlphaFoldDB" id="J0A5L6"/>
<evidence type="ECO:0008006" key="4">
    <source>
        <dbReference type="Google" id="ProtNLM"/>
    </source>
</evidence>
<accession>J0A5L6</accession>
<organism evidence="2 3">
    <name type="scientific">Helicobacter pylori Hp A-9</name>
    <dbReference type="NCBI Taxonomy" id="992034"/>
    <lineage>
        <taxon>Bacteria</taxon>
        <taxon>Pseudomonadati</taxon>
        <taxon>Campylobacterota</taxon>
        <taxon>Epsilonproteobacteria</taxon>
        <taxon>Campylobacterales</taxon>
        <taxon>Helicobacteraceae</taxon>
        <taxon>Helicobacter</taxon>
    </lineage>
</organism>
<keyword evidence="1" id="KW-0472">Membrane</keyword>
<comment type="caution">
    <text evidence="2">The sequence shown here is derived from an EMBL/GenBank/DDBJ whole genome shotgun (WGS) entry which is preliminary data.</text>
</comment>
<evidence type="ECO:0000313" key="2">
    <source>
        <dbReference type="EMBL" id="EJB44683.1"/>
    </source>
</evidence>
<dbReference type="PATRIC" id="fig|992034.3.peg.552"/>
<keyword evidence="1" id="KW-1133">Transmembrane helix</keyword>
<dbReference type="Proteomes" id="UP000005483">
    <property type="component" value="Unassembled WGS sequence"/>
</dbReference>